<evidence type="ECO:0000313" key="1">
    <source>
        <dbReference type="EMBL" id="GGE23341.1"/>
    </source>
</evidence>
<proteinExistence type="predicted"/>
<reference evidence="1" key="1">
    <citation type="journal article" date="2014" name="Int. J. Syst. Evol. Microbiol.">
        <title>Complete genome sequence of Corynebacterium casei LMG S-19264T (=DSM 44701T), isolated from a smear-ripened cheese.</title>
        <authorList>
            <consortium name="US DOE Joint Genome Institute (JGI-PGF)"/>
            <person name="Walter F."/>
            <person name="Albersmeier A."/>
            <person name="Kalinowski J."/>
            <person name="Ruckert C."/>
        </authorList>
    </citation>
    <scope>NUCLEOTIDE SEQUENCE</scope>
    <source>
        <strain evidence="1">CGMCC 1.15179</strain>
    </source>
</reference>
<reference evidence="1" key="2">
    <citation type="submission" date="2020-09" db="EMBL/GenBank/DDBJ databases">
        <authorList>
            <person name="Sun Q."/>
            <person name="Zhou Y."/>
        </authorList>
    </citation>
    <scope>NUCLEOTIDE SEQUENCE</scope>
    <source>
        <strain evidence="1">CGMCC 1.15179</strain>
    </source>
</reference>
<name>A0A8J2VC85_9BACL</name>
<dbReference type="Proteomes" id="UP000625210">
    <property type="component" value="Unassembled WGS sequence"/>
</dbReference>
<accession>A0A8J2VC85</accession>
<protein>
    <submittedName>
        <fullName evidence="1">Uncharacterized protein</fullName>
    </submittedName>
</protein>
<gene>
    <name evidence="1" type="ORF">GCM10011571_26810</name>
</gene>
<dbReference type="EMBL" id="BMHQ01000009">
    <property type="protein sequence ID" value="GGE23341.1"/>
    <property type="molecule type" value="Genomic_DNA"/>
</dbReference>
<keyword evidence="2" id="KW-1185">Reference proteome</keyword>
<comment type="caution">
    <text evidence="1">The sequence shown here is derived from an EMBL/GenBank/DDBJ whole genome shotgun (WGS) entry which is preliminary data.</text>
</comment>
<organism evidence="1 2">
    <name type="scientific">Marinithermofilum abyssi</name>
    <dbReference type="NCBI Taxonomy" id="1571185"/>
    <lineage>
        <taxon>Bacteria</taxon>
        <taxon>Bacillati</taxon>
        <taxon>Bacillota</taxon>
        <taxon>Bacilli</taxon>
        <taxon>Bacillales</taxon>
        <taxon>Thermoactinomycetaceae</taxon>
        <taxon>Marinithermofilum</taxon>
    </lineage>
</organism>
<sequence>MKFRFGETSSSAKHEGRAEELVGLSPYGCSSFTIIPDRQGPFCQGEKGPLFNVCRFVIKFKHDLA</sequence>
<evidence type="ECO:0000313" key="2">
    <source>
        <dbReference type="Proteomes" id="UP000625210"/>
    </source>
</evidence>
<dbReference type="AlphaFoldDB" id="A0A8J2VC85"/>